<evidence type="ECO:0000313" key="1">
    <source>
        <dbReference type="EMBL" id="CAI1528409.1"/>
    </source>
</evidence>
<gene>
    <name evidence="1" type="primary">U6500K00120</name>
    <name evidence="1" type="ORF">SEUBUCD650_0K00120</name>
</gene>
<accession>A0ABN8VCU3</accession>
<evidence type="ECO:0000313" key="2">
    <source>
        <dbReference type="Proteomes" id="UP001152964"/>
    </source>
</evidence>
<organism evidence="1 2">
    <name type="scientific">Saccharomyces eubayanus</name>
    <name type="common">Yeast</name>
    <dbReference type="NCBI Taxonomy" id="1080349"/>
    <lineage>
        <taxon>Eukaryota</taxon>
        <taxon>Fungi</taxon>
        <taxon>Dikarya</taxon>
        <taxon>Ascomycota</taxon>
        <taxon>Saccharomycotina</taxon>
        <taxon>Saccharomycetes</taxon>
        <taxon>Saccharomycetales</taxon>
        <taxon>Saccharomycetaceae</taxon>
        <taxon>Saccharomyces</taxon>
    </lineage>
</organism>
<name>A0ABN8VCU3_SACEU</name>
<reference evidence="1" key="1">
    <citation type="submission" date="2022-08" db="EMBL/GenBank/DDBJ databases">
        <authorList>
            <person name="Byrne P K."/>
        </authorList>
    </citation>
    <scope>NUCLEOTIDE SEQUENCE</scope>
    <source>
        <strain evidence="1">UCD650</strain>
    </source>
</reference>
<protein>
    <submittedName>
        <fullName evidence="1">Uncharacterized protein</fullName>
    </submittedName>
</protein>
<dbReference type="EMBL" id="OX291501">
    <property type="protein sequence ID" value="CAI1528409.1"/>
    <property type="molecule type" value="Genomic_DNA"/>
</dbReference>
<sequence>MKTSFRTISIFFDGSSCYESFRTFILEPFSLTKDNGAKFKSFKESVLYIEEALQVYFARVDEQWNQFSSEKLLNVIDLQGVPLPRNYTIFFPTLFGFSR</sequence>
<keyword evidence="2" id="KW-1185">Reference proteome</keyword>
<proteinExistence type="predicted"/>
<dbReference type="Proteomes" id="UP001152964">
    <property type="component" value="Chromosome 11"/>
</dbReference>